<dbReference type="AlphaFoldDB" id="A0A0F9P1K9"/>
<dbReference type="Gene3D" id="3.90.550.10">
    <property type="entry name" value="Spore Coat Polysaccharide Biosynthesis Protein SpsA, Chain A"/>
    <property type="match status" value="1"/>
</dbReference>
<evidence type="ECO:0000256" key="3">
    <source>
        <dbReference type="ARBA" id="ARBA00022723"/>
    </source>
</evidence>
<keyword evidence="5" id="KW-0460">Magnesium</keyword>
<evidence type="ECO:0000259" key="8">
    <source>
        <dbReference type="Pfam" id="PF12804"/>
    </source>
</evidence>
<comment type="caution">
    <text evidence="9">The sequence shown here is derived from an EMBL/GenBank/DDBJ whole genome shotgun (WGS) entry which is preliminary data.</text>
</comment>
<feature type="domain" description="MobA-like NTP transferase" evidence="8">
    <location>
        <begin position="14"/>
        <end position="168"/>
    </location>
</feature>
<keyword evidence="1" id="KW-0963">Cytoplasm</keyword>
<dbReference type="Pfam" id="PF12804">
    <property type="entry name" value="NTP_transf_3"/>
    <property type="match status" value="1"/>
</dbReference>
<dbReference type="GO" id="GO:0005525">
    <property type="term" value="F:GTP binding"/>
    <property type="evidence" value="ECO:0007669"/>
    <property type="project" value="UniProtKB-KW"/>
</dbReference>
<dbReference type="InterPro" id="IPR029044">
    <property type="entry name" value="Nucleotide-diphossugar_trans"/>
</dbReference>
<organism evidence="9">
    <name type="scientific">marine sediment metagenome</name>
    <dbReference type="NCBI Taxonomy" id="412755"/>
    <lineage>
        <taxon>unclassified sequences</taxon>
        <taxon>metagenomes</taxon>
        <taxon>ecological metagenomes</taxon>
    </lineage>
</organism>
<dbReference type="SUPFAM" id="SSF53448">
    <property type="entry name" value="Nucleotide-diphospho-sugar transferases"/>
    <property type="match status" value="1"/>
</dbReference>
<evidence type="ECO:0000256" key="7">
    <source>
        <dbReference type="ARBA" id="ARBA00023150"/>
    </source>
</evidence>
<keyword evidence="7" id="KW-0501">Molybdenum cofactor biosynthesis</keyword>
<evidence type="ECO:0000313" key="9">
    <source>
        <dbReference type="EMBL" id="KKM94980.1"/>
    </source>
</evidence>
<protein>
    <recommendedName>
        <fullName evidence="8">MobA-like NTP transferase domain-containing protein</fullName>
    </recommendedName>
</protein>
<evidence type="ECO:0000256" key="5">
    <source>
        <dbReference type="ARBA" id="ARBA00022842"/>
    </source>
</evidence>
<keyword evidence="2" id="KW-0808">Transferase</keyword>
<dbReference type="EMBL" id="LAZR01006067">
    <property type="protein sequence ID" value="KKM94980.1"/>
    <property type="molecule type" value="Genomic_DNA"/>
</dbReference>
<dbReference type="PANTHER" id="PTHR19136:SF81">
    <property type="entry name" value="MOLYBDENUM COFACTOR GUANYLYLTRANSFERASE"/>
    <property type="match status" value="1"/>
</dbReference>
<gene>
    <name evidence="9" type="ORF">LCGC14_1192770</name>
</gene>
<evidence type="ECO:0000256" key="4">
    <source>
        <dbReference type="ARBA" id="ARBA00022741"/>
    </source>
</evidence>
<dbReference type="InterPro" id="IPR013482">
    <property type="entry name" value="Molybde_CF_guanTrfase"/>
</dbReference>
<dbReference type="CDD" id="cd02503">
    <property type="entry name" value="MobA"/>
    <property type="match status" value="1"/>
</dbReference>
<dbReference type="GO" id="GO:0046872">
    <property type="term" value="F:metal ion binding"/>
    <property type="evidence" value="ECO:0007669"/>
    <property type="project" value="UniProtKB-KW"/>
</dbReference>
<reference evidence="9" key="1">
    <citation type="journal article" date="2015" name="Nature">
        <title>Complex archaea that bridge the gap between prokaryotes and eukaryotes.</title>
        <authorList>
            <person name="Spang A."/>
            <person name="Saw J.H."/>
            <person name="Jorgensen S.L."/>
            <person name="Zaremba-Niedzwiedzka K."/>
            <person name="Martijn J."/>
            <person name="Lind A.E."/>
            <person name="van Eijk R."/>
            <person name="Schleper C."/>
            <person name="Guy L."/>
            <person name="Ettema T.J."/>
        </authorList>
    </citation>
    <scope>NUCLEOTIDE SEQUENCE</scope>
</reference>
<evidence type="ECO:0000256" key="2">
    <source>
        <dbReference type="ARBA" id="ARBA00022679"/>
    </source>
</evidence>
<name>A0A0F9P1K9_9ZZZZ</name>
<keyword evidence="4" id="KW-0547">Nucleotide-binding</keyword>
<dbReference type="PANTHER" id="PTHR19136">
    <property type="entry name" value="MOLYBDENUM COFACTOR GUANYLYLTRANSFERASE"/>
    <property type="match status" value="1"/>
</dbReference>
<proteinExistence type="predicted"/>
<evidence type="ECO:0000256" key="6">
    <source>
        <dbReference type="ARBA" id="ARBA00023134"/>
    </source>
</evidence>
<dbReference type="InterPro" id="IPR025877">
    <property type="entry name" value="MobA-like_NTP_Trfase"/>
</dbReference>
<accession>A0A0F9P1K9</accession>
<keyword evidence="6" id="KW-0342">GTP-binding</keyword>
<dbReference type="GO" id="GO:0016779">
    <property type="term" value="F:nucleotidyltransferase activity"/>
    <property type="evidence" value="ECO:0007669"/>
    <property type="project" value="UniProtKB-ARBA"/>
</dbReference>
<dbReference type="GO" id="GO:0006777">
    <property type="term" value="P:Mo-molybdopterin cofactor biosynthetic process"/>
    <property type="evidence" value="ECO:0007669"/>
    <property type="project" value="UniProtKB-KW"/>
</dbReference>
<sequence>MEKITNKPKDLAIAILIGGKSKRFGSDKGIYEYNGKPFVSYQLDTLCKFDNDIFMVAKSINQVQNYINKIDVQKIVAFIVDEKDVSSDDSLRTPMIGLFSAFKELDKLGYKKVLALSCDTPLIKKEVVEYLIRNCKFFDSCIPQWNNGFLEPLFAIYPVKKALRNAKKSIKNQSYKLSNLLGNKWEINYISIEKYIKPLDDDLITFVNINEKLDIEKLKRISQEINS</sequence>
<evidence type="ECO:0000256" key="1">
    <source>
        <dbReference type="ARBA" id="ARBA00022490"/>
    </source>
</evidence>
<keyword evidence="3" id="KW-0479">Metal-binding</keyword>